<comment type="similarity">
    <text evidence="2">Belongs to the small GTPase superfamily. Rho family.</text>
</comment>
<dbReference type="GO" id="GO:0005525">
    <property type="term" value="F:GTP binding"/>
    <property type="evidence" value="ECO:0007669"/>
    <property type="project" value="UniProtKB-KW"/>
</dbReference>
<accession>A0A183AJ51</accession>
<evidence type="ECO:0000256" key="4">
    <source>
        <dbReference type="ARBA" id="ARBA00022481"/>
    </source>
</evidence>
<dbReference type="WBParaSite" id="ECPE_0000700001-mRNA-1">
    <property type="protein sequence ID" value="ECPE_0000700001-mRNA-1"/>
    <property type="gene ID" value="ECPE_0000700001"/>
</dbReference>
<evidence type="ECO:0000313" key="13">
    <source>
        <dbReference type="WBParaSite" id="ECPE_0000700001-mRNA-1"/>
    </source>
</evidence>
<dbReference type="SMART" id="SM00174">
    <property type="entry name" value="RHO"/>
    <property type="match status" value="1"/>
</dbReference>
<dbReference type="PROSITE" id="PS51419">
    <property type="entry name" value="RAB"/>
    <property type="match status" value="1"/>
</dbReference>
<organism evidence="13">
    <name type="scientific">Echinostoma caproni</name>
    <dbReference type="NCBI Taxonomy" id="27848"/>
    <lineage>
        <taxon>Eukaryota</taxon>
        <taxon>Metazoa</taxon>
        <taxon>Spiralia</taxon>
        <taxon>Lophotrochozoa</taxon>
        <taxon>Platyhelminthes</taxon>
        <taxon>Trematoda</taxon>
        <taxon>Digenea</taxon>
        <taxon>Plagiorchiida</taxon>
        <taxon>Echinostomata</taxon>
        <taxon>Echinostomatoidea</taxon>
        <taxon>Echinostomatidae</taxon>
        <taxon>Echinostoma</taxon>
    </lineage>
</organism>
<feature type="compositionally biased region" description="Basic residues" evidence="10">
    <location>
        <begin position="207"/>
        <end position="227"/>
    </location>
</feature>
<keyword evidence="12" id="KW-1185">Reference proteome</keyword>
<dbReference type="AlphaFoldDB" id="A0A183AJ51"/>
<dbReference type="GO" id="GO:0005886">
    <property type="term" value="C:plasma membrane"/>
    <property type="evidence" value="ECO:0007669"/>
    <property type="project" value="UniProtKB-SubCell"/>
</dbReference>
<keyword evidence="3" id="KW-1003">Cell membrane</keyword>
<name>A0A183AJ51_9TREM</name>
<dbReference type="Proteomes" id="UP000272942">
    <property type="component" value="Unassembled WGS sequence"/>
</dbReference>
<dbReference type="SMART" id="SM00175">
    <property type="entry name" value="RAB"/>
    <property type="match status" value="1"/>
</dbReference>
<dbReference type="PANTHER" id="PTHR24072">
    <property type="entry name" value="RHO FAMILY GTPASE"/>
    <property type="match status" value="1"/>
</dbReference>
<evidence type="ECO:0000256" key="3">
    <source>
        <dbReference type="ARBA" id="ARBA00022475"/>
    </source>
</evidence>
<keyword evidence="9" id="KW-0636">Prenylation</keyword>
<comment type="subcellular location">
    <subcellularLocation>
        <location evidence="1">Cell membrane</location>
        <topology evidence="1">Lipid-anchor</topology>
        <orientation evidence="1">Cytoplasmic side</orientation>
    </subcellularLocation>
</comment>
<dbReference type="PRINTS" id="PR00449">
    <property type="entry name" value="RASTRNSFRMNG"/>
</dbReference>
<dbReference type="SMART" id="SM00176">
    <property type="entry name" value="RAN"/>
    <property type="match status" value="1"/>
</dbReference>
<keyword evidence="7" id="KW-0472">Membrane</keyword>
<dbReference type="InterPro" id="IPR027417">
    <property type="entry name" value="P-loop_NTPase"/>
</dbReference>
<evidence type="ECO:0000256" key="5">
    <source>
        <dbReference type="ARBA" id="ARBA00022741"/>
    </source>
</evidence>
<keyword evidence="8" id="KW-0449">Lipoprotein</keyword>
<dbReference type="Pfam" id="PF00071">
    <property type="entry name" value="Ras"/>
    <property type="match status" value="1"/>
</dbReference>
<dbReference type="SMART" id="SM00173">
    <property type="entry name" value="RAS"/>
    <property type="match status" value="1"/>
</dbReference>
<dbReference type="CDD" id="cd00157">
    <property type="entry name" value="Rho"/>
    <property type="match status" value="1"/>
</dbReference>
<evidence type="ECO:0000256" key="10">
    <source>
        <dbReference type="SAM" id="MobiDB-lite"/>
    </source>
</evidence>
<dbReference type="InterPro" id="IPR003578">
    <property type="entry name" value="Small_GTPase_Rho"/>
</dbReference>
<dbReference type="PROSITE" id="PS51421">
    <property type="entry name" value="RAS"/>
    <property type="match status" value="1"/>
</dbReference>
<keyword evidence="4" id="KW-0488">Methylation</keyword>
<evidence type="ECO:0000256" key="2">
    <source>
        <dbReference type="ARBA" id="ARBA00010142"/>
    </source>
</evidence>
<evidence type="ECO:0000313" key="12">
    <source>
        <dbReference type="Proteomes" id="UP000272942"/>
    </source>
</evidence>
<dbReference type="PROSITE" id="PS51420">
    <property type="entry name" value="RHO"/>
    <property type="match status" value="1"/>
</dbReference>
<keyword evidence="5" id="KW-0547">Nucleotide-binding</keyword>
<gene>
    <name evidence="11" type="ORF">ECPE_LOCUS6986</name>
</gene>
<evidence type="ECO:0000256" key="1">
    <source>
        <dbReference type="ARBA" id="ARBA00004342"/>
    </source>
</evidence>
<sequence length="236" mass="26498">MWGLQGDIHRLSEWAKEAALPINIAMSSNTINLVVIGDGAVGKTCLIESYINNPFPTMYVPTVFEKYTGSLTVNGQNLSLKIWDTAGQSDHEHIRGLTYSGVDAVILCYSVVHETSYENIRCKWSEELLKHLPGIPVVLVGTKIDLRERIIPGFTRAITYDQGSRLAKRIDATAYVECSALCQINIKEVFDKAIKAVLEKRSESKSPKKHESRKRSDKSRSRSKTGRKRSEVRTIM</sequence>
<evidence type="ECO:0000256" key="7">
    <source>
        <dbReference type="ARBA" id="ARBA00023136"/>
    </source>
</evidence>
<protein>
    <submittedName>
        <fullName evidence="13">Ras-related C3 botulinum toxin substrate 1</fullName>
    </submittedName>
</protein>
<keyword evidence="6" id="KW-0342">GTP-binding</keyword>
<dbReference type="EMBL" id="UZAN01044027">
    <property type="protein sequence ID" value="VDP79866.1"/>
    <property type="molecule type" value="Genomic_DNA"/>
</dbReference>
<reference evidence="11 12" key="2">
    <citation type="submission" date="2018-11" db="EMBL/GenBank/DDBJ databases">
        <authorList>
            <consortium name="Pathogen Informatics"/>
        </authorList>
    </citation>
    <scope>NUCLEOTIDE SEQUENCE [LARGE SCALE GENOMIC DNA]</scope>
    <source>
        <strain evidence="11 12">Egypt</strain>
    </source>
</reference>
<dbReference type="GO" id="GO:0003924">
    <property type="term" value="F:GTPase activity"/>
    <property type="evidence" value="ECO:0007669"/>
    <property type="project" value="InterPro"/>
</dbReference>
<reference evidence="13" key="1">
    <citation type="submission" date="2016-06" db="UniProtKB">
        <authorList>
            <consortium name="WormBaseParasite"/>
        </authorList>
    </citation>
    <scope>IDENTIFICATION</scope>
</reference>
<evidence type="ECO:0000256" key="6">
    <source>
        <dbReference type="ARBA" id="ARBA00023134"/>
    </source>
</evidence>
<feature type="region of interest" description="Disordered" evidence="10">
    <location>
        <begin position="200"/>
        <end position="236"/>
    </location>
</feature>
<dbReference type="SUPFAM" id="SSF52540">
    <property type="entry name" value="P-loop containing nucleoside triphosphate hydrolases"/>
    <property type="match status" value="1"/>
</dbReference>
<dbReference type="FunFam" id="3.40.50.300:FF:000983">
    <property type="entry name" value="Rho family GTPase"/>
    <property type="match status" value="1"/>
</dbReference>
<evidence type="ECO:0000256" key="9">
    <source>
        <dbReference type="ARBA" id="ARBA00023289"/>
    </source>
</evidence>
<evidence type="ECO:0000313" key="11">
    <source>
        <dbReference type="EMBL" id="VDP79866.1"/>
    </source>
</evidence>
<dbReference type="OrthoDB" id="8830751at2759"/>
<dbReference type="GO" id="GO:0007264">
    <property type="term" value="P:small GTPase-mediated signal transduction"/>
    <property type="evidence" value="ECO:0007669"/>
    <property type="project" value="InterPro"/>
</dbReference>
<dbReference type="Gene3D" id="3.40.50.300">
    <property type="entry name" value="P-loop containing nucleotide triphosphate hydrolases"/>
    <property type="match status" value="1"/>
</dbReference>
<evidence type="ECO:0000256" key="8">
    <source>
        <dbReference type="ARBA" id="ARBA00023288"/>
    </source>
</evidence>
<dbReference type="InterPro" id="IPR001806">
    <property type="entry name" value="Small_GTPase"/>
</dbReference>
<dbReference type="NCBIfam" id="TIGR00231">
    <property type="entry name" value="small_GTP"/>
    <property type="match status" value="1"/>
</dbReference>
<dbReference type="InterPro" id="IPR005225">
    <property type="entry name" value="Small_GTP-bd"/>
</dbReference>
<proteinExistence type="inferred from homology"/>